<accession>A0AAF0KYE7</accession>
<evidence type="ECO:0000313" key="2">
    <source>
        <dbReference type="Proteomes" id="UP001223176"/>
    </source>
</evidence>
<dbReference type="Proteomes" id="UP001223176">
    <property type="component" value="Segment"/>
</dbReference>
<sequence length="127" mass="13954">MSGIQEGKLALVIGARSPEGRAQLVGKSVIVNQILNGADAVYNPEQEGYVFVSHINHNGRISHFNCGEDMDELAIIYSEGFVTGQGDILDIGYALIATKFLLPLDDDSFDFESEKQQEVIYALPHIR</sequence>
<reference evidence="1" key="1">
    <citation type="submission" date="2023-04" db="EMBL/GenBank/DDBJ databases">
        <title>Isolation and Characterization of Novel Plasmid-specific Phages Infecting Bacteria Carrying Diverse Conjugative Plasmids.</title>
        <authorList>
            <person name="Parra B."/>
            <person name="Cockx B."/>
            <person name="Lutz V.T."/>
            <person name="Bronsted L."/>
            <person name="Smets B.F."/>
            <person name="Dechesne A."/>
        </authorList>
    </citation>
    <scope>NUCLEOTIDE SEQUENCE</scope>
</reference>
<dbReference type="EMBL" id="OQ829281">
    <property type="protein sequence ID" value="WHS68376.1"/>
    <property type="molecule type" value="Genomic_DNA"/>
</dbReference>
<keyword evidence="2" id="KW-1185">Reference proteome</keyword>
<organism evidence="1 2">
    <name type="scientific">phage PKM.Lu.22.1</name>
    <dbReference type="NCBI Taxonomy" id="3049197"/>
    <lineage>
        <taxon>Viruses</taxon>
        <taxon>Duplodnaviria</taxon>
        <taxon>Heunggongvirae</taxon>
        <taxon>Uroviricota</taxon>
        <taxon>Caudoviricetes</taxon>
        <taxon>Grimontviridae</taxon>
    </lineage>
</organism>
<protein>
    <submittedName>
        <fullName evidence="1">Uncharacterized protein</fullName>
    </submittedName>
</protein>
<evidence type="ECO:0000313" key="1">
    <source>
        <dbReference type="EMBL" id="WHS68376.1"/>
    </source>
</evidence>
<name>A0AAF0KYE7_9CAUD</name>
<proteinExistence type="predicted"/>